<protein>
    <submittedName>
        <fullName evidence="2">Uncharacterized protein</fullName>
    </submittedName>
</protein>
<evidence type="ECO:0000313" key="3">
    <source>
        <dbReference type="Proteomes" id="UP000093000"/>
    </source>
</evidence>
<feature type="region of interest" description="Disordered" evidence="1">
    <location>
        <begin position="1"/>
        <end position="30"/>
    </location>
</feature>
<dbReference type="AlphaFoldDB" id="A0A1C7MW33"/>
<keyword evidence="3" id="KW-1185">Reference proteome</keyword>
<reference evidence="2 3" key="1">
    <citation type="submission" date="2016-03" db="EMBL/GenBank/DDBJ databases">
        <title>Choanephora cucurbitarum.</title>
        <authorList>
            <person name="Min B."/>
            <person name="Park H."/>
            <person name="Park J.-H."/>
            <person name="Shin H.-D."/>
            <person name="Choi I.-G."/>
        </authorList>
    </citation>
    <scope>NUCLEOTIDE SEQUENCE [LARGE SCALE GENOMIC DNA]</scope>
    <source>
        <strain evidence="2 3">KUS-F28377</strain>
    </source>
</reference>
<dbReference type="InParanoid" id="A0A1C7MW33"/>
<sequence>MNENQAESSTDARRRNQRKPKPNRDPMFLYATEFTEGRRNGAMFSDNLAGASVNPSTSRPLKRKTPMTIEEKRKKERERKRAARARISPNC</sequence>
<feature type="region of interest" description="Disordered" evidence="1">
    <location>
        <begin position="45"/>
        <end position="91"/>
    </location>
</feature>
<gene>
    <name evidence="2" type="ORF">A0J61_11311</name>
</gene>
<accession>A0A1C7MW33</accession>
<evidence type="ECO:0000256" key="1">
    <source>
        <dbReference type="SAM" id="MobiDB-lite"/>
    </source>
</evidence>
<evidence type="ECO:0000313" key="2">
    <source>
        <dbReference type="EMBL" id="OBZ80639.1"/>
    </source>
</evidence>
<dbReference type="EMBL" id="LUGH01001898">
    <property type="protein sequence ID" value="OBZ80639.1"/>
    <property type="molecule type" value="Genomic_DNA"/>
</dbReference>
<feature type="compositionally biased region" description="Basic residues" evidence="1">
    <location>
        <begin position="74"/>
        <end position="84"/>
    </location>
</feature>
<proteinExistence type="predicted"/>
<name>A0A1C7MW33_9FUNG</name>
<feature type="non-terminal residue" evidence="2">
    <location>
        <position position="91"/>
    </location>
</feature>
<comment type="caution">
    <text evidence="2">The sequence shown here is derived from an EMBL/GenBank/DDBJ whole genome shotgun (WGS) entry which is preliminary data.</text>
</comment>
<dbReference type="Proteomes" id="UP000093000">
    <property type="component" value="Unassembled WGS sequence"/>
</dbReference>
<organism evidence="2 3">
    <name type="scientific">Choanephora cucurbitarum</name>
    <dbReference type="NCBI Taxonomy" id="101091"/>
    <lineage>
        <taxon>Eukaryota</taxon>
        <taxon>Fungi</taxon>
        <taxon>Fungi incertae sedis</taxon>
        <taxon>Mucoromycota</taxon>
        <taxon>Mucoromycotina</taxon>
        <taxon>Mucoromycetes</taxon>
        <taxon>Mucorales</taxon>
        <taxon>Mucorineae</taxon>
        <taxon>Choanephoraceae</taxon>
        <taxon>Choanephoroideae</taxon>
        <taxon>Choanephora</taxon>
    </lineage>
</organism>